<dbReference type="Gene3D" id="1.10.1740.10">
    <property type="match status" value="1"/>
</dbReference>
<accession>A0A8E6B474</accession>
<organism evidence="8 9">
    <name type="scientific">Telmatocola sphagniphila</name>
    <dbReference type="NCBI Taxonomy" id="1123043"/>
    <lineage>
        <taxon>Bacteria</taxon>
        <taxon>Pseudomonadati</taxon>
        <taxon>Planctomycetota</taxon>
        <taxon>Planctomycetia</taxon>
        <taxon>Gemmatales</taxon>
        <taxon>Gemmataceae</taxon>
    </lineage>
</organism>
<dbReference type="InterPro" id="IPR036388">
    <property type="entry name" value="WH-like_DNA-bd_sf"/>
</dbReference>
<dbReference type="AlphaFoldDB" id="A0A8E6B474"/>
<feature type="domain" description="RNA polymerase sigma factor 70 region 4 type 2" evidence="7">
    <location>
        <begin position="115"/>
        <end position="165"/>
    </location>
</feature>
<dbReference type="Proteomes" id="UP000676194">
    <property type="component" value="Chromosome"/>
</dbReference>
<feature type="domain" description="RNA polymerase sigma-70 region 2" evidence="6">
    <location>
        <begin position="20"/>
        <end position="83"/>
    </location>
</feature>
<name>A0A8E6B474_9BACT</name>
<dbReference type="Pfam" id="PF04542">
    <property type="entry name" value="Sigma70_r2"/>
    <property type="match status" value="1"/>
</dbReference>
<dbReference type="Gene3D" id="1.10.10.10">
    <property type="entry name" value="Winged helix-like DNA-binding domain superfamily/Winged helix DNA-binding domain"/>
    <property type="match status" value="1"/>
</dbReference>
<dbReference type="EMBL" id="CP074694">
    <property type="protein sequence ID" value="QVL31633.1"/>
    <property type="molecule type" value="Genomic_DNA"/>
</dbReference>
<dbReference type="InterPro" id="IPR014284">
    <property type="entry name" value="RNA_pol_sigma-70_dom"/>
</dbReference>
<dbReference type="InterPro" id="IPR007627">
    <property type="entry name" value="RNA_pol_sigma70_r2"/>
</dbReference>
<dbReference type="PANTHER" id="PTHR43133:SF8">
    <property type="entry name" value="RNA POLYMERASE SIGMA FACTOR HI_1459-RELATED"/>
    <property type="match status" value="1"/>
</dbReference>
<dbReference type="RefSeq" id="WP_213495722.1">
    <property type="nucleotide sequence ID" value="NZ_CP074694.1"/>
</dbReference>
<dbReference type="KEGG" id="tsph:KIH39_22745"/>
<evidence type="ECO:0000259" key="6">
    <source>
        <dbReference type="Pfam" id="PF04542"/>
    </source>
</evidence>
<evidence type="ECO:0000259" key="7">
    <source>
        <dbReference type="Pfam" id="PF08281"/>
    </source>
</evidence>
<evidence type="ECO:0000256" key="4">
    <source>
        <dbReference type="ARBA" id="ARBA00023125"/>
    </source>
</evidence>
<evidence type="ECO:0000313" key="8">
    <source>
        <dbReference type="EMBL" id="QVL31633.1"/>
    </source>
</evidence>
<keyword evidence="4" id="KW-0238">DNA-binding</keyword>
<keyword evidence="9" id="KW-1185">Reference proteome</keyword>
<gene>
    <name evidence="8" type="ORF">KIH39_22745</name>
</gene>
<evidence type="ECO:0000256" key="2">
    <source>
        <dbReference type="ARBA" id="ARBA00023015"/>
    </source>
</evidence>
<dbReference type="CDD" id="cd06171">
    <property type="entry name" value="Sigma70_r4"/>
    <property type="match status" value="1"/>
</dbReference>
<reference evidence="8" key="1">
    <citation type="submission" date="2021-05" db="EMBL/GenBank/DDBJ databases">
        <title>Complete genome sequence of the cellulolytic planctomycete Telmatocola sphagniphila SP2T and characterization of the first cellulase from planctomycetes.</title>
        <authorList>
            <person name="Rakitin A.L."/>
            <person name="Beletsky A.V."/>
            <person name="Naumoff D.G."/>
            <person name="Kulichevskaya I.S."/>
            <person name="Mardanov A.V."/>
            <person name="Ravin N.V."/>
            <person name="Dedysh S.N."/>
        </authorList>
    </citation>
    <scope>NUCLEOTIDE SEQUENCE</scope>
    <source>
        <strain evidence="8">SP2T</strain>
    </source>
</reference>
<dbReference type="NCBIfam" id="TIGR02937">
    <property type="entry name" value="sigma70-ECF"/>
    <property type="match status" value="1"/>
</dbReference>
<dbReference type="InterPro" id="IPR039425">
    <property type="entry name" value="RNA_pol_sigma-70-like"/>
</dbReference>
<sequence length="178" mass="20170">MTFDAGKFEITNMPVNWNALVKEHGRMIFQTAMRVLDNAADAEEVVQEVFLKVISGNQIDRIRNWGAYFRRLAIYAALDRRRRFRQEHPHSLESLATWNSSPFDDAVRRELAEHLRSVIAALPEREGAVFALRYFDQLSNSEIATVLEISTGAVAAAIHKVRVKLDVVLSNSSKGESQ</sequence>
<proteinExistence type="inferred from homology"/>
<dbReference type="PANTHER" id="PTHR43133">
    <property type="entry name" value="RNA POLYMERASE ECF-TYPE SIGMA FACTO"/>
    <property type="match status" value="1"/>
</dbReference>
<evidence type="ECO:0000256" key="5">
    <source>
        <dbReference type="ARBA" id="ARBA00023163"/>
    </source>
</evidence>
<evidence type="ECO:0000256" key="3">
    <source>
        <dbReference type="ARBA" id="ARBA00023082"/>
    </source>
</evidence>
<dbReference type="InterPro" id="IPR013324">
    <property type="entry name" value="RNA_pol_sigma_r3/r4-like"/>
</dbReference>
<dbReference type="GO" id="GO:0016987">
    <property type="term" value="F:sigma factor activity"/>
    <property type="evidence" value="ECO:0007669"/>
    <property type="project" value="UniProtKB-KW"/>
</dbReference>
<comment type="similarity">
    <text evidence="1">Belongs to the sigma-70 factor family. ECF subfamily.</text>
</comment>
<dbReference type="SUPFAM" id="SSF88659">
    <property type="entry name" value="Sigma3 and sigma4 domains of RNA polymerase sigma factors"/>
    <property type="match status" value="1"/>
</dbReference>
<keyword evidence="3" id="KW-0731">Sigma factor</keyword>
<protein>
    <submittedName>
        <fullName evidence="8">Sigma-70 family RNA polymerase sigma factor</fullName>
    </submittedName>
</protein>
<dbReference type="InterPro" id="IPR013249">
    <property type="entry name" value="RNA_pol_sigma70_r4_t2"/>
</dbReference>
<evidence type="ECO:0000313" key="9">
    <source>
        <dbReference type="Proteomes" id="UP000676194"/>
    </source>
</evidence>
<dbReference type="Pfam" id="PF08281">
    <property type="entry name" value="Sigma70_r4_2"/>
    <property type="match status" value="1"/>
</dbReference>
<keyword evidence="2" id="KW-0805">Transcription regulation</keyword>
<dbReference type="GO" id="GO:0006352">
    <property type="term" value="P:DNA-templated transcription initiation"/>
    <property type="evidence" value="ECO:0007669"/>
    <property type="project" value="InterPro"/>
</dbReference>
<dbReference type="GO" id="GO:0003677">
    <property type="term" value="F:DNA binding"/>
    <property type="evidence" value="ECO:0007669"/>
    <property type="project" value="UniProtKB-KW"/>
</dbReference>
<evidence type="ECO:0000256" key="1">
    <source>
        <dbReference type="ARBA" id="ARBA00010641"/>
    </source>
</evidence>
<keyword evidence="5" id="KW-0804">Transcription</keyword>
<dbReference type="InterPro" id="IPR013325">
    <property type="entry name" value="RNA_pol_sigma_r2"/>
</dbReference>
<dbReference type="SUPFAM" id="SSF88946">
    <property type="entry name" value="Sigma2 domain of RNA polymerase sigma factors"/>
    <property type="match status" value="1"/>
</dbReference>